<dbReference type="GO" id="GO:0006782">
    <property type="term" value="P:protoporphyrinogen IX biosynthetic process"/>
    <property type="evidence" value="ECO:0007669"/>
    <property type="project" value="UniProtKB-UniPathway"/>
</dbReference>
<dbReference type="HAMAP" id="MF_00218">
    <property type="entry name" value="URO_D"/>
    <property type="match status" value="1"/>
</dbReference>
<evidence type="ECO:0000256" key="11">
    <source>
        <dbReference type="ARBA" id="ARBA00023244"/>
    </source>
</evidence>
<dbReference type="PANTHER" id="PTHR21091:SF169">
    <property type="entry name" value="UROPORPHYRINOGEN DECARBOXYLASE"/>
    <property type="match status" value="1"/>
</dbReference>
<keyword evidence="11" id="KW-0627">Porphyrin biosynthesis</keyword>
<keyword evidence="9" id="KW-0210">Decarboxylase</keyword>
<dbReference type="InterPro" id="IPR006361">
    <property type="entry name" value="Uroporphyrinogen_deCO2ase_HemE"/>
</dbReference>
<comment type="caution">
    <text evidence="14">The sequence shown here is derived from an EMBL/GenBank/DDBJ whole genome shotgun (WGS) entry which is preliminary data.</text>
</comment>
<dbReference type="InterPro" id="IPR000257">
    <property type="entry name" value="Uroporphyrinogen_deCOase"/>
</dbReference>
<dbReference type="InterPro" id="IPR038071">
    <property type="entry name" value="UROD/MetE-like_sf"/>
</dbReference>
<evidence type="ECO:0000256" key="2">
    <source>
        <dbReference type="ARBA" id="ARBA00004496"/>
    </source>
</evidence>
<dbReference type="CDD" id="cd00717">
    <property type="entry name" value="URO-D"/>
    <property type="match status" value="1"/>
</dbReference>
<evidence type="ECO:0000256" key="8">
    <source>
        <dbReference type="ARBA" id="ARBA00022490"/>
    </source>
</evidence>
<accession>A0A4T0R4N3</accession>
<comment type="similarity">
    <text evidence="4">Belongs to the uroporphyrinogen decarboxylase family.</text>
</comment>
<evidence type="ECO:0000256" key="1">
    <source>
        <dbReference type="ARBA" id="ARBA00002448"/>
    </source>
</evidence>
<evidence type="ECO:0000313" key="15">
    <source>
        <dbReference type="Proteomes" id="UP000305647"/>
    </source>
</evidence>
<comment type="function">
    <text evidence="1">Catalyzes the decarboxylation of four acetate groups of uroporphyrinogen-III to yield coproporphyrinogen-III.</text>
</comment>
<dbReference type="Gene3D" id="3.20.20.210">
    <property type="match status" value="1"/>
</dbReference>
<gene>
    <name evidence="14" type="ORF">E3Q10_01292</name>
    <name evidence="13" type="ORF">E3Q22_00449</name>
</gene>
<evidence type="ECO:0000313" key="13">
    <source>
        <dbReference type="EMBL" id="TIB82177.1"/>
    </source>
</evidence>
<evidence type="ECO:0000313" key="16">
    <source>
        <dbReference type="Proteomes" id="UP000310685"/>
    </source>
</evidence>
<evidence type="ECO:0000259" key="12">
    <source>
        <dbReference type="PROSITE" id="PS00907"/>
    </source>
</evidence>
<keyword evidence="8" id="KW-0963">Cytoplasm</keyword>
<evidence type="ECO:0000256" key="6">
    <source>
        <dbReference type="ARBA" id="ARBA00012288"/>
    </source>
</evidence>
<dbReference type="GO" id="GO:0005829">
    <property type="term" value="C:cytosol"/>
    <property type="evidence" value="ECO:0007669"/>
    <property type="project" value="TreeGrafter"/>
</dbReference>
<evidence type="ECO:0000256" key="7">
    <source>
        <dbReference type="ARBA" id="ARBA00014308"/>
    </source>
</evidence>
<name>A0A4T0R4N3_9BASI</name>
<evidence type="ECO:0000256" key="5">
    <source>
        <dbReference type="ARBA" id="ARBA00011738"/>
    </source>
</evidence>
<evidence type="ECO:0000313" key="14">
    <source>
        <dbReference type="EMBL" id="TIC32101.1"/>
    </source>
</evidence>
<proteinExistence type="inferred from homology"/>
<dbReference type="PROSITE" id="PS00907">
    <property type="entry name" value="UROD_2"/>
    <property type="match status" value="1"/>
</dbReference>
<evidence type="ECO:0000256" key="3">
    <source>
        <dbReference type="ARBA" id="ARBA00004804"/>
    </source>
</evidence>
<protein>
    <recommendedName>
        <fullName evidence="7">Uroporphyrinogen decarboxylase</fullName>
        <ecNumber evidence="6">4.1.1.37</ecNumber>
    </recommendedName>
</protein>
<dbReference type="PANTHER" id="PTHR21091">
    <property type="entry name" value="METHYLTETRAHYDROFOLATE:HOMOCYSTEINE METHYLTRANSFERASE RELATED"/>
    <property type="match status" value="1"/>
</dbReference>
<evidence type="ECO:0000256" key="9">
    <source>
        <dbReference type="ARBA" id="ARBA00022793"/>
    </source>
</evidence>
<feature type="domain" description="Uroporphyrinogen decarboxylase (URO-D)" evidence="12">
    <location>
        <begin position="160"/>
        <end position="176"/>
    </location>
</feature>
<dbReference type="AlphaFoldDB" id="A0A4T0R4N3"/>
<dbReference type="FunFam" id="3.20.20.210:FF:000001">
    <property type="entry name" value="Uroporphyrinogen decarboxylase"/>
    <property type="match status" value="1"/>
</dbReference>
<dbReference type="EC" id="4.1.1.37" evidence="6"/>
<dbReference type="Proteomes" id="UP000305647">
    <property type="component" value="Unassembled WGS sequence"/>
</dbReference>
<organism evidence="14 15">
    <name type="scientific">Wallemia mellicola</name>
    <dbReference type="NCBI Taxonomy" id="1708541"/>
    <lineage>
        <taxon>Eukaryota</taxon>
        <taxon>Fungi</taxon>
        <taxon>Dikarya</taxon>
        <taxon>Basidiomycota</taxon>
        <taxon>Wallemiomycotina</taxon>
        <taxon>Wallemiomycetes</taxon>
        <taxon>Wallemiales</taxon>
        <taxon>Wallemiaceae</taxon>
        <taxon>Wallemia</taxon>
    </lineage>
</organism>
<reference evidence="15 16" key="1">
    <citation type="submission" date="2019-03" db="EMBL/GenBank/DDBJ databases">
        <title>Sequencing 25 genomes of Wallemia mellicola.</title>
        <authorList>
            <person name="Gostincar C."/>
        </authorList>
    </citation>
    <scope>NUCLEOTIDE SEQUENCE [LARGE SCALE GENOMIC DNA]</scope>
    <source>
        <strain evidence="13 16">EXF-6152</strain>
        <strain evidence="14 15">EXF-8738</strain>
    </source>
</reference>
<keyword evidence="10" id="KW-0456">Lyase</keyword>
<comment type="subunit">
    <text evidence="5">Homodimer.</text>
</comment>
<dbReference type="EMBL" id="SPRO01000009">
    <property type="protein sequence ID" value="TIC32101.1"/>
    <property type="molecule type" value="Genomic_DNA"/>
</dbReference>
<dbReference type="Pfam" id="PF01208">
    <property type="entry name" value="URO-D"/>
    <property type="match status" value="1"/>
</dbReference>
<dbReference type="EMBL" id="SPRC01000003">
    <property type="protein sequence ID" value="TIB82177.1"/>
    <property type="molecule type" value="Genomic_DNA"/>
</dbReference>
<sequence>MTTVSKSNYKIHRSTDFPSLRNDLILQAAAGKKTVRAPTWIMRQAGRYLPEFRKLRESHSFFEICQTPELACEITMQPILRYEGLLDASIIFSDILVVPQAMGLEVQMLPAQGPHFPAPLDTPDDIKRLHEHIDIDKELGYVFEAISLTRKTLDGRVPLIGFAGAPWTLFAYMVEGGGSKTFSKAKKWLFDYPEASLDVLNRTTDVIVKYLVGQVRAGAQLLQVFDSWASELSHYHYEQFSLPFLRKISKEVRQECEEQGLESVPLIVFAKGVTHTVLPLLEDSGYNVIGLDWTTSPLNLSENVNAVQGNFDPNILYANDQAIDEQVKVVVEEFKKRKTPGWISNLGHGITPGVKPESLRVFLEAVQKYTKD</sequence>
<dbReference type="SUPFAM" id="SSF51726">
    <property type="entry name" value="UROD/MetE-like"/>
    <property type="match status" value="1"/>
</dbReference>
<dbReference type="NCBIfam" id="TIGR01464">
    <property type="entry name" value="hemE"/>
    <property type="match status" value="1"/>
</dbReference>
<dbReference type="UniPathway" id="UPA00251">
    <property type="reaction ID" value="UER00321"/>
</dbReference>
<comment type="subcellular location">
    <subcellularLocation>
        <location evidence="2">Cytoplasm</location>
    </subcellularLocation>
</comment>
<evidence type="ECO:0000256" key="10">
    <source>
        <dbReference type="ARBA" id="ARBA00023239"/>
    </source>
</evidence>
<dbReference type="GO" id="GO:0004853">
    <property type="term" value="F:uroporphyrinogen decarboxylase activity"/>
    <property type="evidence" value="ECO:0007669"/>
    <property type="project" value="UniProtKB-EC"/>
</dbReference>
<comment type="pathway">
    <text evidence="3">Porphyrin-containing compound metabolism; protoporphyrin-IX biosynthesis; coproporphyrinogen-III from 5-aminolevulinate: step 4/4.</text>
</comment>
<dbReference type="Proteomes" id="UP000310685">
    <property type="component" value="Unassembled WGS sequence"/>
</dbReference>
<evidence type="ECO:0000256" key="4">
    <source>
        <dbReference type="ARBA" id="ARBA00009935"/>
    </source>
</evidence>